<evidence type="ECO:0000256" key="2">
    <source>
        <dbReference type="ARBA" id="ARBA00022771"/>
    </source>
</evidence>
<dbReference type="PANTHER" id="PTHR20922:SF13">
    <property type="entry name" value="DNL-TYPE ZINC FINGER PROTEIN"/>
    <property type="match status" value="1"/>
</dbReference>
<evidence type="ECO:0000259" key="5">
    <source>
        <dbReference type="PROSITE" id="PS51501"/>
    </source>
</evidence>
<name>A0AA38C8X3_TAXCH</name>
<dbReference type="GO" id="GO:0005739">
    <property type="term" value="C:mitochondrion"/>
    <property type="evidence" value="ECO:0007669"/>
    <property type="project" value="TreeGrafter"/>
</dbReference>
<keyword evidence="7" id="KW-1185">Reference proteome</keyword>
<comment type="caution">
    <text evidence="6">The sequence shown here is derived from an EMBL/GenBank/DDBJ whole genome shotgun (WGS) entry which is preliminary data.</text>
</comment>
<protein>
    <recommendedName>
        <fullName evidence="5">DNL-type domain-containing protein</fullName>
    </recommendedName>
</protein>
<dbReference type="GO" id="GO:0050821">
    <property type="term" value="P:protein stabilization"/>
    <property type="evidence" value="ECO:0007669"/>
    <property type="project" value="TreeGrafter"/>
</dbReference>
<dbReference type="PANTHER" id="PTHR20922">
    <property type="entry name" value="DNL-TYPE ZINC FINGER PROTEIN"/>
    <property type="match status" value="1"/>
</dbReference>
<dbReference type="GO" id="GO:0008270">
    <property type="term" value="F:zinc ion binding"/>
    <property type="evidence" value="ECO:0007669"/>
    <property type="project" value="UniProtKB-KW"/>
</dbReference>
<evidence type="ECO:0000256" key="3">
    <source>
        <dbReference type="ARBA" id="ARBA00022833"/>
    </source>
</evidence>
<dbReference type="Pfam" id="PF05180">
    <property type="entry name" value="zf-DNL"/>
    <property type="match status" value="1"/>
</dbReference>
<dbReference type="EMBL" id="JAHRHJ020001996">
    <property type="protein sequence ID" value="KAH9292934.1"/>
    <property type="molecule type" value="Genomic_DNA"/>
</dbReference>
<organism evidence="6 7">
    <name type="scientific">Taxus chinensis</name>
    <name type="common">Chinese yew</name>
    <name type="synonym">Taxus wallichiana var. chinensis</name>
    <dbReference type="NCBI Taxonomy" id="29808"/>
    <lineage>
        <taxon>Eukaryota</taxon>
        <taxon>Viridiplantae</taxon>
        <taxon>Streptophyta</taxon>
        <taxon>Embryophyta</taxon>
        <taxon>Tracheophyta</taxon>
        <taxon>Spermatophyta</taxon>
        <taxon>Pinopsida</taxon>
        <taxon>Pinidae</taxon>
        <taxon>Conifers II</taxon>
        <taxon>Cupressales</taxon>
        <taxon>Taxaceae</taxon>
        <taxon>Taxus</taxon>
    </lineage>
</organism>
<dbReference type="InterPro" id="IPR007853">
    <property type="entry name" value="Znf_DNL-typ"/>
</dbReference>
<keyword evidence="2 4" id="KW-0863">Zinc-finger</keyword>
<accession>A0AA38C8X3</accession>
<dbReference type="InterPro" id="IPR024158">
    <property type="entry name" value="Mt_import_TIM15"/>
</dbReference>
<evidence type="ECO:0000256" key="1">
    <source>
        <dbReference type="ARBA" id="ARBA00022723"/>
    </source>
</evidence>
<feature type="non-terminal residue" evidence="6">
    <location>
        <position position="1"/>
    </location>
</feature>
<evidence type="ECO:0000313" key="7">
    <source>
        <dbReference type="Proteomes" id="UP000824469"/>
    </source>
</evidence>
<dbReference type="Proteomes" id="UP000824469">
    <property type="component" value="Unassembled WGS sequence"/>
</dbReference>
<evidence type="ECO:0000313" key="6">
    <source>
        <dbReference type="EMBL" id="KAH9292934.1"/>
    </source>
</evidence>
<reference evidence="6 7" key="1">
    <citation type="journal article" date="2021" name="Nat. Plants">
        <title>The Taxus genome provides insights into paclitaxel biosynthesis.</title>
        <authorList>
            <person name="Xiong X."/>
            <person name="Gou J."/>
            <person name="Liao Q."/>
            <person name="Li Y."/>
            <person name="Zhou Q."/>
            <person name="Bi G."/>
            <person name="Li C."/>
            <person name="Du R."/>
            <person name="Wang X."/>
            <person name="Sun T."/>
            <person name="Guo L."/>
            <person name="Liang H."/>
            <person name="Lu P."/>
            <person name="Wu Y."/>
            <person name="Zhang Z."/>
            <person name="Ro D.K."/>
            <person name="Shang Y."/>
            <person name="Huang S."/>
            <person name="Yan J."/>
        </authorList>
    </citation>
    <scope>NUCLEOTIDE SEQUENCE [LARGE SCALE GENOMIC DNA]</scope>
    <source>
        <strain evidence="6">Ta-2019</strain>
    </source>
</reference>
<evidence type="ECO:0000256" key="4">
    <source>
        <dbReference type="PROSITE-ProRule" id="PRU00834"/>
    </source>
</evidence>
<dbReference type="GO" id="GO:0051087">
    <property type="term" value="F:protein-folding chaperone binding"/>
    <property type="evidence" value="ECO:0007669"/>
    <property type="project" value="TreeGrafter"/>
</dbReference>
<keyword evidence="1" id="KW-0479">Metal-binding</keyword>
<dbReference type="GO" id="GO:0030150">
    <property type="term" value="P:protein import into mitochondrial matrix"/>
    <property type="evidence" value="ECO:0007669"/>
    <property type="project" value="TreeGrafter"/>
</dbReference>
<proteinExistence type="predicted"/>
<dbReference type="PROSITE" id="PS51501">
    <property type="entry name" value="ZF_DNL"/>
    <property type="match status" value="1"/>
</dbReference>
<keyword evidence="3" id="KW-0862">Zinc</keyword>
<dbReference type="AlphaFoldDB" id="A0AA38C8X3"/>
<feature type="domain" description="DNL-type" evidence="5">
    <location>
        <begin position="97"/>
        <end position="174"/>
    </location>
</feature>
<gene>
    <name evidence="6" type="ORF">KI387_041882</name>
</gene>
<sequence length="174" mass="19335">SPLNSYATNNVFPASENHFIQFRNVSETRSLQTGTGNICESLSDEDNMITKETSGTLPTIVQHVDSESTADTEMEMSNPVVKSKSVEFSAVSDTKVAKRHNLAMVYTCRVCETRSVKTMSRESYEKGIVIVRCGGCNNLHLIADRLGWFGEPSSVEDFLRTKGEEIWRGSQDSL</sequence>
<dbReference type="GO" id="GO:0006457">
    <property type="term" value="P:protein folding"/>
    <property type="evidence" value="ECO:0007669"/>
    <property type="project" value="TreeGrafter"/>
</dbReference>